<organism evidence="2 3">
    <name type="scientific">Tanacetum coccineum</name>
    <dbReference type="NCBI Taxonomy" id="301880"/>
    <lineage>
        <taxon>Eukaryota</taxon>
        <taxon>Viridiplantae</taxon>
        <taxon>Streptophyta</taxon>
        <taxon>Embryophyta</taxon>
        <taxon>Tracheophyta</taxon>
        <taxon>Spermatophyta</taxon>
        <taxon>Magnoliopsida</taxon>
        <taxon>eudicotyledons</taxon>
        <taxon>Gunneridae</taxon>
        <taxon>Pentapetalae</taxon>
        <taxon>asterids</taxon>
        <taxon>campanulids</taxon>
        <taxon>Asterales</taxon>
        <taxon>Asteraceae</taxon>
        <taxon>Asteroideae</taxon>
        <taxon>Anthemideae</taxon>
        <taxon>Anthemidinae</taxon>
        <taxon>Tanacetum</taxon>
    </lineage>
</organism>
<comment type="caution">
    <text evidence="2">The sequence shown here is derived from an EMBL/GenBank/DDBJ whole genome shotgun (WGS) entry which is preliminary data.</text>
</comment>
<gene>
    <name evidence="2" type="ORF">Tco_0978617</name>
</gene>
<protein>
    <submittedName>
        <fullName evidence="2">Uncharacterized protein</fullName>
    </submittedName>
</protein>
<dbReference type="Proteomes" id="UP001151760">
    <property type="component" value="Unassembled WGS sequence"/>
</dbReference>
<proteinExistence type="predicted"/>
<name>A0ABQ5ENJ6_9ASTR</name>
<feature type="region of interest" description="Disordered" evidence="1">
    <location>
        <begin position="192"/>
        <end position="220"/>
    </location>
</feature>
<reference evidence="2" key="2">
    <citation type="submission" date="2022-01" db="EMBL/GenBank/DDBJ databases">
        <authorList>
            <person name="Yamashiro T."/>
            <person name="Shiraishi A."/>
            <person name="Satake H."/>
            <person name="Nakayama K."/>
        </authorList>
    </citation>
    <scope>NUCLEOTIDE SEQUENCE</scope>
</reference>
<feature type="compositionally biased region" description="Basic and acidic residues" evidence="1">
    <location>
        <begin position="192"/>
        <end position="212"/>
    </location>
</feature>
<dbReference type="EMBL" id="BQNB010016498">
    <property type="protein sequence ID" value="GJT52460.1"/>
    <property type="molecule type" value="Genomic_DNA"/>
</dbReference>
<sequence length="220" mass="24662">MPPRKRSCLFAIGSRYEAGGSSTTRPTGGQGTDYGFVSTVDMEARRQGIRDVGYGIRDTWIDPAEAVPAIVPTTCEEVNTRVVELAELHKHDIQDLHALLEDAQDGRSRISQRVDKNSQLVDLLVGDRMTLQETVWTMKEEAYAARTQQTAMAKLRETDRGCQTQLTEALRLVRDMRQEMGNMQTELLSQREQLRRERQPGPDAILPDHQEATGDSGGHI</sequence>
<accession>A0ABQ5ENJ6</accession>
<evidence type="ECO:0000313" key="3">
    <source>
        <dbReference type="Proteomes" id="UP001151760"/>
    </source>
</evidence>
<reference evidence="2" key="1">
    <citation type="journal article" date="2022" name="Int. J. Mol. Sci.">
        <title>Draft Genome of Tanacetum Coccineum: Genomic Comparison of Closely Related Tanacetum-Family Plants.</title>
        <authorList>
            <person name="Yamashiro T."/>
            <person name="Shiraishi A."/>
            <person name="Nakayama K."/>
            <person name="Satake H."/>
        </authorList>
    </citation>
    <scope>NUCLEOTIDE SEQUENCE</scope>
</reference>
<keyword evidence="3" id="KW-1185">Reference proteome</keyword>
<evidence type="ECO:0000313" key="2">
    <source>
        <dbReference type="EMBL" id="GJT52460.1"/>
    </source>
</evidence>
<evidence type="ECO:0000256" key="1">
    <source>
        <dbReference type="SAM" id="MobiDB-lite"/>
    </source>
</evidence>